<gene>
    <name evidence="1" type="ORF">WH95_19830</name>
</gene>
<organism evidence="1 2">
    <name type="scientific">Kiloniella litopenaei</name>
    <dbReference type="NCBI Taxonomy" id="1549748"/>
    <lineage>
        <taxon>Bacteria</taxon>
        <taxon>Pseudomonadati</taxon>
        <taxon>Pseudomonadota</taxon>
        <taxon>Alphaproteobacteria</taxon>
        <taxon>Rhodospirillales</taxon>
        <taxon>Kiloniellaceae</taxon>
        <taxon>Kiloniella</taxon>
    </lineage>
</organism>
<protein>
    <submittedName>
        <fullName evidence="1">Uncharacterized protein</fullName>
    </submittedName>
</protein>
<dbReference type="STRING" id="1549748.WH95_19830"/>
<dbReference type="OrthoDB" id="9133937at2"/>
<proteinExistence type="predicted"/>
<sequence>MAFRADEAERNGIEKALGYLVPKGVDPATREECKNTILDIIDECGPVVSAYPSWHPIVSYNKEVRSPVTTPGERCGYKGLDHTIYFVNGFITCPYTDGKSVMSSVDTINNSLRPEIAYLSAEKLDVNLYNSGTASILVRCHWGKLGPNKTIPKSLALPLLLERELLGWEDADYGETWETMRPYFLGMPHGSRSSLFLDQETGQALKKIWNAIIQTGMYGPIMVGR</sequence>
<accession>A0A0M2QZX0</accession>
<comment type="caution">
    <text evidence="1">The sequence shown here is derived from an EMBL/GenBank/DDBJ whole genome shotgun (WGS) entry which is preliminary data.</text>
</comment>
<dbReference type="EMBL" id="LANI01000041">
    <property type="protein sequence ID" value="KKJ75172.1"/>
    <property type="molecule type" value="Genomic_DNA"/>
</dbReference>
<dbReference type="Proteomes" id="UP000034491">
    <property type="component" value="Unassembled WGS sequence"/>
</dbReference>
<evidence type="ECO:0000313" key="1">
    <source>
        <dbReference type="EMBL" id="KKJ75172.1"/>
    </source>
</evidence>
<dbReference type="AlphaFoldDB" id="A0A0M2QZX0"/>
<name>A0A0M2QZX0_9PROT</name>
<dbReference type="RefSeq" id="WP_046510159.1">
    <property type="nucleotide sequence ID" value="NZ_LANI01000041.1"/>
</dbReference>
<reference evidence="1 2" key="1">
    <citation type="submission" date="2015-03" db="EMBL/GenBank/DDBJ databases">
        <title>Genome sequence of Kiloniella sp. P1-1, isolated from the gut microflora of Pacific white shrimp, Penaeus vannamei.</title>
        <authorList>
            <person name="Shao Z."/>
            <person name="Wang L."/>
            <person name="Li X."/>
        </authorList>
    </citation>
    <scope>NUCLEOTIDE SEQUENCE [LARGE SCALE GENOMIC DNA]</scope>
    <source>
        <strain evidence="1 2">P1-1</strain>
    </source>
</reference>
<keyword evidence="2" id="KW-1185">Reference proteome</keyword>
<evidence type="ECO:0000313" key="2">
    <source>
        <dbReference type="Proteomes" id="UP000034491"/>
    </source>
</evidence>